<reference evidence="2 3" key="1">
    <citation type="submission" date="2019-02" db="EMBL/GenBank/DDBJ databases">
        <title>Pedobacter sp. RP-1-13 sp. nov., isolated from Arctic soil.</title>
        <authorList>
            <person name="Dahal R.H."/>
        </authorList>
    </citation>
    <scope>NUCLEOTIDE SEQUENCE [LARGE SCALE GENOMIC DNA]</scope>
    <source>
        <strain evidence="2 3">RP-1-13</strain>
    </source>
</reference>
<protein>
    <submittedName>
        <fullName evidence="2">GNAT family N-acetyltransferase</fullName>
    </submittedName>
</protein>
<dbReference type="RefSeq" id="WP_131552171.1">
    <property type="nucleotide sequence ID" value="NZ_SJSK01000001.1"/>
</dbReference>
<evidence type="ECO:0000313" key="2">
    <source>
        <dbReference type="EMBL" id="TCC94310.1"/>
    </source>
</evidence>
<dbReference type="SUPFAM" id="SSF55729">
    <property type="entry name" value="Acyl-CoA N-acyltransferases (Nat)"/>
    <property type="match status" value="1"/>
</dbReference>
<dbReference type="Proteomes" id="UP000292884">
    <property type="component" value="Unassembled WGS sequence"/>
</dbReference>
<accession>A0A4R0N3E0</accession>
<comment type="caution">
    <text evidence="2">The sequence shown here is derived from an EMBL/GenBank/DDBJ whole genome shotgun (WGS) entry which is preliminary data.</text>
</comment>
<dbReference type="OrthoDB" id="758560at2"/>
<sequence>MQNHIEIVNSTTENLAILFEFYDMAVAHQKKVSDKHWQDFDVELVKNEISEQRQYKILVDGKVACVFLVTFNDPQIWEEKDKDSAIYLHRIVTHPDFRGYGFVNIITNWAKAYAKDNQIQFVRLDTWADNEKLFTYYTSCGFNHVGSIKIAADSGLPKHYEGIRLNLFEIGV</sequence>
<proteinExistence type="predicted"/>
<dbReference type="InterPro" id="IPR016181">
    <property type="entry name" value="Acyl_CoA_acyltransferase"/>
</dbReference>
<keyword evidence="3" id="KW-1185">Reference proteome</keyword>
<evidence type="ECO:0000313" key="3">
    <source>
        <dbReference type="Proteomes" id="UP000292884"/>
    </source>
</evidence>
<dbReference type="EMBL" id="SJSK01000001">
    <property type="protein sequence ID" value="TCC94310.1"/>
    <property type="molecule type" value="Genomic_DNA"/>
</dbReference>
<gene>
    <name evidence="2" type="ORF">EZ428_05910</name>
</gene>
<dbReference type="Gene3D" id="3.40.630.30">
    <property type="match status" value="1"/>
</dbReference>
<dbReference type="AlphaFoldDB" id="A0A4R0N3E0"/>
<dbReference type="GO" id="GO:0016747">
    <property type="term" value="F:acyltransferase activity, transferring groups other than amino-acyl groups"/>
    <property type="evidence" value="ECO:0007669"/>
    <property type="project" value="InterPro"/>
</dbReference>
<feature type="domain" description="N-acetyltransferase" evidence="1">
    <location>
        <begin position="5"/>
        <end position="170"/>
    </location>
</feature>
<organism evidence="2 3">
    <name type="scientific">Pedobacter frigiditerrae</name>
    <dbReference type="NCBI Taxonomy" id="2530452"/>
    <lineage>
        <taxon>Bacteria</taxon>
        <taxon>Pseudomonadati</taxon>
        <taxon>Bacteroidota</taxon>
        <taxon>Sphingobacteriia</taxon>
        <taxon>Sphingobacteriales</taxon>
        <taxon>Sphingobacteriaceae</taxon>
        <taxon>Pedobacter</taxon>
    </lineage>
</organism>
<dbReference type="InterPro" id="IPR000182">
    <property type="entry name" value="GNAT_dom"/>
</dbReference>
<dbReference type="PROSITE" id="PS51186">
    <property type="entry name" value="GNAT"/>
    <property type="match status" value="1"/>
</dbReference>
<evidence type="ECO:0000259" key="1">
    <source>
        <dbReference type="PROSITE" id="PS51186"/>
    </source>
</evidence>
<name>A0A4R0N3E0_9SPHI</name>
<dbReference type="CDD" id="cd04301">
    <property type="entry name" value="NAT_SF"/>
    <property type="match status" value="1"/>
</dbReference>
<keyword evidence="2" id="KW-0808">Transferase</keyword>
<dbReference type="Pfam" id="PF00583">
    <property type="entry name" value="Acetyltransf_1"/>
    <property type="match status" value="1"/>
</dbReference>